<dbReference type="Proteomes" id="UP001187415">
    <property type="component" value="Unassembled WGS sequence"/>
</dbReference>
<proteinExistence type="predicted"/>
<feature type="domain" description="Fusion protein IQCJ-SCHIP1 N-terminal" evidence="2">
    <location>
        <begin position="140"/>
        <end position="229"/>
    </location>
</feature>
<dbReference type="Pfam" id="PF00612">
    <property type="entry name" value="IQ"/>
    <property type="match status" value="1"/>
</dbReference>
<dbReference type="AlphaFoldDB" id="A0AA88N2V2"/>
<sequence length="252" mass="28172">MLRNGVYRNMFQGEEARLRSGSVAAARERKHLALCINNQEEVKRYHRYCNHSAAQAVPKADRSHPRRSEEADDNSAHLHEQQQHLDIKAIVIQRAWRASLSRRVSGQGPGENGISHHQSETVPSETLQDPITTTNVSEKQLKNLQCSFGQGNDGGFQLQSNNLTTDLDNNININMPPIETKVLIIQQAWRDFLQRQEVEKRSPSPPSLSSSDKMSMSISMTTLSDGSTPVSRVYCPTCLSKSSDNSETECVS</sequence>
<evidence type="ECO:0000313" key="4">
    <source>
        <dbReference type="Proteomes" id="UP001187415"/>
    </source>
</evidence>
<reference evidence="3" key="1">
    <citation type="submission" date="2023-07" db="EMBL/GenBank/DDBJ databases">
        <title>Chromosome-level Genome Assembly of Striped Snakehead (Channa striata).</title>
        <authorList>
            <person name="Liu H."/>
        </authorList>
    </citation>
    <scope>NUCLEOTIDE SEQUENCE</scope>
    <source>
        <strain evidence="3">Gz</strain>
        <tissue evidence="3">Muscle</tissue>
    </source>
</reference>
<evidence type="ECO:0000313" key="3">
    <source>
        <dbReference type="EMBL" id="KAK2847321.1"/>
    </source>
</evidence>
<organism evidence="3 4">
    <name type="scientific">Channa striata</name>
    <name type="common">Snakehead murrel</name>
    <name type="synonym">Ophicephalus striatus</name>
    <dbReference type="NCBI Taxonomy" id="64152"/>
    <lineage>
        <taxon>Eukaryota</taxon>
        <taxon>Metazoa</taxon>
        <taxon>Chordata</taxon>
        <taxon>Craniata</taxon>
        <taxon>Vertebrata</taxon>
        <taxon>Euteleostomi</taxon>
        <taxon>Actinopterygii</taxon>
        <taxon>Neopterygii</taxon>
        <taxon>Teleostei</taxon>
        <taxon>Neoteleostei</taxon>
        <taxon>Acanthomorphata</taxon>
        <taxon>Anabantaria</taxon>
        <taxon>Anabantiformes</taxon>
        <taxon>Channoidei</taxon>
        <taxon>Channidae</taxon>
        <taxon>Channa</taxon>
    </lineage>
</organism>
<accession>A0AA88N2V2</accession>
<evidence type="ECO:0000256" key="1">
    <source>
        <dbReference type="SAM" id="MobiDB-lite"/>
    </source>
</evidence>
<dbReference type="InterPro" id="IPR053113">
    <property type="entry name" value="IQ_domain_protein"/>
</dbReference>
<dbReference type="InterPro" id="IPR000048">
    <property type="entry name" value="IQ_motif_EF-hand-BS"/>
</dbReference>
<feature type="compositionally biased region" description="Basic and acidic residues" evidence="1">
    <location>
        <begin position="59"/>
        <end position="82"/>
    </location>
</feature>
<dbReference type="EMBL" id="JAUPFM010000007">
    <property type="protein sequence ID" value="KAK2847321.1"/>
    <property type="molecule type" value="Genomic_DNA"/>
</dbReference>
<dbReference type="InterPro" id="IPR029362">
    <property type="entry name" value="IQCJ-SCHIP1_N"/>
</dbReference>
<gene>
    <name evidence="3" type="ORF">Q5P01_010320</name>
</gene>
<protein>
    <recommendedName>
        <fullName evidence="2">Fusion protein IQCJ-SCHIP1 N-terminal domain-containing protein</fullName>
    </recommendedName>
</protein>
<feature type="region of interest" description="Disordered" evidence="1">
    <location>
        <begin position="53"/>
        <end position="82"/>
    </location>
</feature>
<keyword evidence="4" id="KW-1185">Reference proteome</keyword>
<evidence type="ECO:0000259" key="2">
    <source>
        <dbReference type="Pfam" id="PF15157"/>
    </source>
</evidence>
<comment type="caution">
    <text evidence="3">The sequence shown here is derived from an EMBL/GenBank/DDBJ whole genome shotgun (WGS) entry which is preliminary data.</text>
</comment>
<dbReference type="Pfam" id="PF15157">
    <property type="entry name" value="IQCJ-SCHIP1"/>
    <property type="match status" value="1"/>
</dbReference>
<dbReference type="PANTHER" id="PTHR35976:SF1">
    <property type="entry name" value="IQ DOMAIN-CONTAINING PROTEIN J"/>
    <property type="match status" value="1"/>
</dbReference>
<dbReference type="PANTHER" id="PTHR35976">
    <property type="entry name" value="IQ DOMAIN-CONTAINING PROTEIN J"/>
    <property type="match status" value="1"/>
</dbReference>
<feature type="region of interest" description="Disordered" evidence="1">
    <location>
        <begin position="102"/>
        <end position="126"/>
    </location>
</feature>
<name>A0AA88N2V2_CHASR</name>